<organism evidence="1 2">
    <name type="scientific">Candidatus Accumulibacter phosphatis</name>
    <dbReference type="NCBI Taxonomy" id="327160"/>
    <lineage>
        <taxon>Bacteria</taxon>
        <taxon>Pseudomonadati</taxon>
        <taxon>Pseudomonadota</taxon>
        <taxon>Betaproteobacteria</taxon>
        <taxon>Candidatus Accumulibacter</taxon>
    </lineage>
</organism>
<name>A0A080LVZ8_9PROT</name>
<evidence type="ECO:0000313" key="2">
    <source>
        <dbReference type="Proteomes" id="UP000020077"/>
    </source>
</evidence>
<dbReference type="Proteomes" id="UP000020077">
    <property type="component" value="Unassembled WGS sequence"/>
</dbReference>
<dbReference type="AlphaFoldDB" id="A0A080LVZ8"/>
<accession>A0A080LVZ8</accession>
<proteinExistence type="predicted"/>
<protein>
    <submittedName>
        <fullName evidence="1">Uncharacterized protein</fullName>
    </submittedName>
</protein>
<sequence length="250" mass="26332">MGIEVPGLEVVHQLGGRFETALIEVGEGKDRLEAVVVGADAVGGIGLAVLAGGQIDVDADGQMPVRRKMPADDQRVDDDVAETEDAAVTDARNRGVQSLVNQWHDRMHCPVTPQDLLLGDMDEAQGVESGADIESRHLLPVLGAIVALVIAEIVDEIVARWRQGADHEVFRAVRVLVGTLLGQDGRAGQQCRHGQEQKFFRGIIHGIPPCSCAPPLGMATGYGPGAARSPILAALASALRKACRNAVAAP</sequence>
<evidence type="ECO:0000313" key="1">
    <source>
        <dbReference type="EMBL" id="KFB71900.1"/>
    </source>
</evidence>
<gene>
    <name evidence="1" type="ORF">AW09_002952</name>
</gene>
<reference evidence="1 2" key="1">
    <citation type="submission" date="2014-02" db="EMBL/GenBank/DDBJ databases">
        <title>Expanding our view of genomic diversity in Candidatus Accumulibacter clades.</title>
        <authorList>
            <person name="Skennerton C.T."/>
            <person name="Barr J.J."/>
            <person name="Slater F.R."/>
            <person name="Bond P.L."/>
            <person name="Tyson G.W."/>
        </authorList>
    </citation>
    <scope>NUCLEOTIDE SEQUENCE [LARGE SCALE GENOMIC DNA]</scope>
    <source>
        <strain evidence="2">BA-91</strain>
    </source>
</reference>
<dbReference type="EMBL" id="JDVG02000471">
    <property type="protein sequence ID" value="KFB71900.1"/>
    <property type="molecule type" value="Genomic_DNA"/>
</dbReference>
<comment type="caution">
    <text evidence="1">The sequence shown here is derived from an EMBL/GenBank/DDBJ whole genome shotgun (WGS) entry which is preliminary data.</text>
</comment>